<dbReference type="GO" id="GO:0005634">
    <property type="term" value="C:nucleus"/>
    <property type="evidence" value="ECO:0007669"/>
    <property type="project" value="UniProtKB-SubCell"/>
</dbReference>
<keyword evidence="7" id="KW-0540">Nuclease</keyword>
<dbReference type="Proteomes" id="UP000289323">
    <property type="component" value="Unassembled WGS sequence"/>
</dbReference>
<comment type="catalytic activity">
    <reaction evidence="4">
        <text>a 5'-end triphospho-ribonucleoside in mRNA + H2O = a 5'-end phospho-ribonucleoside in mRNA + diphosphate + H(+)</text>
        <dbReference type="Rhea" id="RHEA:78683"/>
        <dbReference type="Rhea" id="RHEA-COMP:15692"/>
        <dbReference type="Rhea" id="RHEA-COMP:17164"/>
        <dbReference type="ChEBI" id="CHEBI:15377"/>
        <dbReference type="ChEBI" id="CHEBI:15378"/>
        <dbReference type="ChEBI" id="CHEBI:33019"/>
        <dbReference type="ChEBI" id="CHEBI:138282"/>
        <dbReference type="ChEBI" id="CHEBI:167618"/>
    </reaction>
    <physiologicalReaction direction="left-to-right" evidence="4">
        <dbReference type="Rhea" id="RHEA:78684"/>
    </physiologicalReaction>
</comment>
<evidence type="ECO:0000256" key="4">
    <source>
        <dbReference type="ARBA" id="ARBA00044692"/>
    </source>
</evidence>
<accession>A0A446BEZ3</accession>
<protein>
    <recommendedName>
        <fullName evidence="7">Decapping nuclease</fullName>
        <ecNumber evidence="7">3.6.1.-</ecNumber>
    </recommendedName>
</protein>
<evidence type="ECO:0000256" key="7">
    <source>
        <dbReference type="RuleBase" id="RU367113"/>
    </source>
</evidence>
<dbReference type="GO" id="GO:0046872">
    <property type="term" value="F:metal ion binding"/>
    <property type="evidence" value="ECO:0007669"/>
    <property type="project" value="UniProtKB-KW"/>
</dbReference>
<dbReference type="GO" id="GO:0000166">
    <property type="term" value="F:nucleotide binding"/>
    <property type="evidence" value="ECO:0007669"/>
    <property type="project" value="UniProtKB-KW"/>
</dbReference>
<comment type="cofactor">
    <cofactor evidence="1 7">
        <name>a divalent metal cation</name>
        <dbReference type="ChEBI" id="CHEBI:60240"/>
    </cofactor>
</comment>
<evidence type="ECO:0000313" key="11">
    <source>
        <dbReference type="Proteomes" id="UP000289323"/>
    </source>
</evidence>
<dbReference type="GO" id="GO:0003723">
    <property type="term" value="F:RNA binding"/>
    <property type="evidence" value="ECO:0007669"/>
    <property type="project" value="UniProtKB-KW"/>
</dbReference>
<proteinExistence type="inferred from homology"/>
<keyword evidence="7" id="KW-0378">Hydrolase</keyword>
<evidence type="ECO:0000256" key="1">
    <source>
        <dbReference type="ARBA" id="ARBA00001968"/>
    </source>
</evidence>
<name>A0A446BEZ3_9PEZI</name>
<feature type="region of interest" description="Disordered" evidence="8">
    <location>
        <begin position="371"/>
        <end position="399"/>
    </location>
</feature>
<dbReference type="GO" id="GO:0000956">
    <property type="term" value="P:nuclear-transcribed mRNA catabolic process"/>
    <property type="evidence" value="ECO:0007669"/>
    <property type="project" value="TreeGrafter"/>
</dbReference>
<comment type="function">
    <text evidence="5">Decapping enzyme for NAD-capped RNAs: specifically hydrolyzes the nicotinamide adenine dinucleotide (NAD) cap from a subset of RNAs by removing the entire NAD moiety from the 5'-end of an NAD-capped RNA. The NAD-cap is present at the 5'-end of some RNAs and snoRNAs. In contrast to the canonical 5'-end N7 methylguanosine (m7G) cap, the NAD cap promotes mRNA decay. Also acts as a non-canonical decapping enzyme that removes the entire cap structure of m7G capped or incompletely capped RNAs. Has decapping activity toward incomplete 5'-end m7G cap mRNAs such as unmethylated 5'-end-capped RNA (cap0), while it has no activity toward 2'-O-ribose methylated m7G cap (cap1). Also possesses RNA 5'-pyrophosphohydrolase activity by hydrolyzing the 5'-end triphosphate to release pyrophosphates. Stimulates exoribonuclease activity of Rat1, allowing it to degrade RNAs with stable secondary structure more effectively.</text>
</comment>
<comment type="catalytic activity">
    <reaction evidence="3">
        <text>a 5'-end (N(7)-methyl 5'-triphosphoguanosine)-ribonucleoside-ribonucleotide in mRNA + H2O = a (N(7)-methyl 5'-triphosphoguanosine)-nucleoside + a 5'-end phospho-ribonucleoside in mRNA + H(+)</text>
        <dbReference type="Rhea" id="RHEA:66928"/>
        <dbReference type="Rhea" id="RHEA-COMP:15692"/>
        <dbReference type="Rhea" id="RHEA-COMP:17313"/>
        <dbReference type="ChEBI" id="CHEBI:15377"/>
        <dbReference type="ChEBI" id="CHEBI:15378"/>
        <dbReference type="ChEBI" id="CHEBI:138282"/>
        <dbReference type="ChEBI" id="CHEBI:172876"/>
        <dbReference type="ChEBI" id="CHEBI:172877"/>
    </reaction>
    <physiologicalReaction direction="left-to-right" evidence="3">
        <dbReference type="Rhea" id="RHEA:66929"/>
    </physiologicalReaction>
</comment>
<dbReference type="PANTHER" id="PTHR12395:SF9">
    <property type="entry name" value="DECAPPING AND EXORIBONUCLEASE PROTEIN"/>
    <property type="match status" value="1"/>
</dbReference>
<dbReference type="InterPro" id="IPR013961">
    <property type="entry name" value="RAI1"/>
</dbReference>
<evidence type="ECO:0000256" key="3">
    <source>
        <dbReference type="ARBA" id="ARBA00044676"/>
    </source>
</evidence>
<dbReference type="AlphaFoldDB" id="A0A446BEZ3"/>
<keyword evidence="7" id="KW-0694">RNA-binding</keyword>
<evidence type="ECO:0000259" key="9">
    <source>
        <dbReference type="Pfam" id="PF08652"/>
    </source>
</evidence>
<feature type="domain" description="RAI1-like" evidence="9">
    <location>
        <begin position="21"/>
        <end position="359"/>
    </location>
</feature>
<comment type="subcellular location">
    <subcellularLocation>
        <location evidence="7">Nucleus</location>
    </subcellularLocation>
</comment>
<keyword evidence="7" id="KW-0547">Nucleotide-binding</keyword>
<dbReference type="EMBL" id="OUUZ01000008">
    <property type="protein sequence ID" value="SPQ21096.1"/>
    <property type="molecule type" value="Genomic_DNA"/>
</dbReference>
<dbReference type="GO" id="GO:0034353">
    <property type="term" value="F:mRNA 5'-diphosphatase activity"/>
    <property type="evidence" value="ECO:0007669"/>
    <property type="project" value="TreeGrafter"/>
</dbReference>
<evidence type="ECO:0000256" key="6">
    <source>
        <dbReference type="ARBA" id="ARBA00048124"/>
    </source>
</evidence>
<gene>
    <name evidence="10" type="ORF">TT172_LOCUS3515</name>
</gene>
<keyword evidence="7" id="KW-0479">Metal-binding</keyword>
<keyword evidence="7" id="KW-0539">Nucleus</keyword>
<dbReference type="GO" id="GO:0004518">
    <property type="term" value="F:nuclease activity"/>
    <property type="evidence" value="ECO:0007669"/>
    <property type="project" value="UniProtKB-KW"/>
</dbReference>
<comment type="similarity">
    <text evidence="2 7">Belongs to the DXO/Dom3Z family.</text>
</comment>
<comment type="catalytic activity">
    <reaction evidence="6">
        <text>a 5'-end NAD(+)-phospho-ribonucleoside in mRNA + H2O = a 5'-end phospho-ribonucleoside in mRNA + NAD(+) + H(+)</text>
        <dbReference type="Rhea" id="RHEA:60880"/>
        <dbReference type="Rhea" id="RHEA-COMP:15692"/>
        <dbReference type="Rhea" id="RHEA-COMP:15698"/>
        <dbReference type="ChEBI" id="CHEBI:15377"/>
        <dbReference type="ChEBI" id="CHEBI:15378"/>
        <dbReference type="ChEBI" id="CHEBI:57540"/>
        <dbReference type="ChEBI" id="CHEBI:138282"/>
        <dbReference type="ChEBI" id="CHEBI:144029"/>
    </reaction>
    <physiologicalReaction direction="left-to-right" evidence="6">
        <dbReference type="Rhea" id="RHEA:60881"/>
    </physiologicalReaction>
</comment>
<dbReference type="PANTHER" id="PTHR12395">
    <property type="entry name" value="DOM-3 RELATED"/>
    <property type="match status" value="1"/>
</dbReference>
<dbReference type="EC" id="3.6.1.-" evidence="7"/>
<sequence>MALKFPIYTPSRYAGRTEPVKRPKEFACFSYDKDRNFHLGDSSLKWYYTPQLDTHLSNGFDKFVKHDDSIDEHLDGLLKTIANHEQQTGKPIDAHVVTWRGMMTKIMASPFDDEEFEMNATLYRDCIFIEEHHEFAEQKRRLEAQRPRPAHWVSLEEMQFWGYKFETLSTIPRPWGEVSREDIENRDQEIVNNKEQYCSVVRTGFGNTIVCLGGEVDAIWDSKPETPGAPINWVELKTSTEIRTHNDQLMFDRKLMKYWIQSFLLGVPRIIVGFRTRDGILTRLEEYETMAIPYEVQCRGLAKWDGNVCIKFTQLFLDWLRVNINDDGVWRIRRQRGASHIELFRVEEAGHGSIITDEFMNWRIKLELSKAKPPDLPPESAHEPTPEPEPEPAAAASSG</sequence>
<evidence type="ECO:0000313" key="10">
    <source>
        <dbReference type="EMBL" id="SPQ21096.1"/>
    </source>
</evidence>
<dbReference type="GO" id="GO:0110155">
    <property type="term" value="P:NAD-cap decapping"/>
    <property type="evidence" value="ECO:0007669"/>
    <property type="project" value="TreeGrafter"/>
</dbReference>
<reference evidence="10 11" key="1">
    <citation type="submission" date="2018-04" db="EMBL/GenBank/DDBJ databases">
        <authorList>
            <person name="Huttner S."/>
            <person name="Dainat J."/>
        </authorList>
    </citation>
    <scope>NUCLEOTIDE SEQUENCE [LARGE SCALE GENOMIC DNA]</scope>
</reference>
<dbReference type="InterPro" id="IPR039039">
    <property type="entry name" value="RAI1-like_fam"/>
</dbReference>
<evidence type="ECO:0000256" key="5">
    <source>
        <dbReference type="ARBA" id="ARBA00046211"/>
    </source>
</evidence>
<organism evidence="10 11">
    <name type="scientific">Thermothielavioides terrestris</name>
    <dbReference type="NCBI Taxonomy" id="2587410"/>
    <lineage>
        <taxon>Eukaryota</taxon>
        <taxon>Fungi</taxon>
        <taxon>Dikarya</taxon>
        <taxon>Ascomycota</taxon>
        <taxon>Pezizomycotina</taxon>
        <taxon>Sordariomycetes</taxon>
        <taxon>Sordariomycetidae</taxon>
        <taxon>Sordariales</taxon>
        <taxon>Chaetomiaceae</taxon>
        <taxon>Thermothielavioides</taxon>
    </lineage>
</organism>
<evidence type="ECO:0000256" key="2">
    <source>
        <dbReference type="ARBA" id="ARBA00006562"/>
    </source>
</evidence>
<evidence type="ECO:0000256" key="8">
    <source>
        <dbReference type="SAM" id="MobiDB-lite"/>
    </source>
</evidence>
<dbReference type="GO" id="GO:0005829">
    <property type="term" value="C:cytosol"/>
    <property type="evidence" value="ECO:0007669"/>
    <property type="project" value="TreeGrafter"/>
</dbReference>
<dbReference type="Pfam" id="PF08652">
    <property type="entry name" value="RAI1"/>
    <property type="match status" value="1"/>
</dbReference>